<dbReference type="AlphaFoldDB" id="L8ERM9"/>
<sequence>MRIFVTEYRSDSDFPERQMDVTCIGLQAAAELVDVLVDRFVHVYPLNEEQVDALRELTGETFHPGGYEYFIEAVED</sequence>
<reference evidence="2" key="2">
    <citation type="submission" date="2020-01" db="EMBL/GenBank/DDBJ databases">
        <authorList>
            <person name="Algora L."/>
            <person name="Schniete J.K."/>
            <person name="MacFadyen A."/>
            <person name="Hoskisson P.A."/>
            <person name="Hunter I.S."/>
            <person name="Herron P.R."/>
        </authorList>
    </citation>
    <scope>NUCLEOTIDE SEQUENCE</scope>
    <source>
        <strain evidence="2">ATCC 10970</strain>
    </source>
</reference>
<evidence type="ECO:0000313" key="3">
    <source>
        <dbReference type="Proteomes" id="UP000011074"/>
    </source>
</evidence>
<reference evidence="2" key="1">
    <citation type="submission" date="2012-12" db="EMBL/GenBank/DDBJ databases">
        <authorList>
            <person name="Pethick F.E."/>
            <person name="MacFadyen A.C."/>
            <person name="Tang Z."/>
            <person name="Sangal V."/>
            <person name="Tze-Tze L."/>
            <person name="Chu J."/>
            <person name="Guo M."/>
            <person name="Kirby R."/>
            <person name="Hoskisson P.A."/>
            <person name="Herron P.R."/>
            <person name="Hunter I.S."/>
        </authorList>
    </citation>
    <scope>NUCLEOTIDE SEQUENCE</scope>
    <source>
        <strain evidence="2">ATCC 10970</strain>
    </source>
</reference>
<feature type="domain" description="DUF7683" evidence="1">
    <location>
        <begin position="4"/>
        <end position="72"/>
    </location>
</feature>
<gene>
    <name evidence="2" type="ORF">SRIM_035500</name>
</gene>
<dbReference type="RefSeq" id="WP_003982082.1">
    <property type="nucleotide sequence ID" value="NZ_CP048261.1"/>
</dbReference>
<proteinExistence type="predicted"/>
<evidence type="ECO:0000313" key="2">
    <source>
        <dbReference type="EMBL" id="QST84766.1"/>
    </source>
</evidence>
<accession>L8ERM9</accession>
<dbReference type="Pfam" id="PF24731">
    <property type="entry name" value="DUF7683"/>
    <property type="match status" value="1"/>
</dbReference>
<protein>
    <recommendedName>
        <fullName evidence="1">DUF7683 domain-containing protein</fullName>
    </recommendedName>
</protein>
<dbReference type="EMBL" id="CP048261">
    <property type="protein sequence ID" value="QST84766.1"/>
    <property type="molecule type" value="Genomic_DNA"/>
</dbReference>
<dbReference type="Proteomes" id="UP000011074">
    <property type="component" value="Chromosome"/>
</dbReference>
<organism evidence="2 3">
    <name type="scientific">Streptomyces rimosus subsp. rimosus (strain ATCC 10970 / DSM 40260 / JCM 4667 / NRRL 2234)</name>
    <dbReference type="NCBI Taxonomy" id="1265868"/>
    <lineage>
        <taxon>Bacteria</taxon>
        <taxon>Bacillati</taxon>
        <taxon>Actinomycetota</taxon>
        <taxon>Actinomycetes</taxon>
        <taxon>Kitasatosporales</taxon>
        <taxon>Streptomycetaceae</taxon>
        <taxon>Streptomyces</taxon>
    </lineage>
</organism>
<evidence type="ECO:0000259" key="1">
    <source>
        <dbReference type="Pfam" id="PF24731"/>
    </source>
</evidence>
<dbReference type="GeneID" id="66859402"/>
<name>L8ERM9_STRR1</name>
<reference evidence="2" key="3">
    <citation type="journal article" date="2021" name="bioRxiv">
        <title>Bilateral symmetry of linear streptomycete chromosomes.</title>
        <authorList>
            <person name="Algora-Gallardo L."/>
            <person name="Schniete J.K."/>
            <person name="Mark D.R."/>
            <person name="Hunter I.S."/>
            <person name="Herron P.R."/>
        </authorList>
    </citation>
    <scope>NUCLEOTIDE SEQUENCE</scope>
    <source>
        <strain evidence="2">ATCC 10970</strain>
    </source>
</reference>
<dbReference type="InterPro" id="IPR056100">
    <property type="entry name" value="DUF7683"/>
</dbReference>